<proteinExistence type="predicted"/>
<organism evidence="2 3">
    <name type="scientific">Ophiophagus hannah</name>
    <name type="common">King cobra</name>
    <name type="synonym">Naja hannah</name>
    <dbReference type="NCBI Taxonomy" id="8665"/>
    <lineage>
        <taxon>Eukaryota</taxon>
        <taxon>Metazoa</taxon>
        <taxon>Chordata</taxon>
        <taxon>Craniata</taxon>
        <taxon>Vertebrata</taxon>
        <taxon>Euteleostomi</taxon>
        <taxon>Lepidosauria</taxon>
        <taxon>Squamata</taxon>
        <taxon>Bifurcata</taxon>
        <taxon>Unidentata</taxon>
        <taxon>Episquamata</taxon>
        <taxon>Toxicofera</taxon>
        <taxon>Serpentes</taxon>
        <taxon>Colubroidea</taxon>
        <taxon>Elapidae</taxon>
        <taxon>Elapinae</taxon>
        <taxon>Ophiophagus</taxon>
    </lineage>
</organism>
<name>V8PDR7_OPHHA</name>
<dbReference type="Proteomes" id="UP000018936">
    <property type="component" value="Unassembled WGS sequence"/>
</dbReference>
<dbReference type="EMBL" id="AZIM01000188">
    <property type="protein sequence ID" value="ETE72719.1"/>
    <property type="molecule type" value="Genomic_DNA"/>
</dbReference>
<feature type="non-terminal residue" evidence="2">
    <location>
        <position position="192"/>
    </location>
</feature>
<reference evidence="2 3" key="1">
    <citation type="journal article" date="2013" name="Proc. Natl. Acad. Sci. U.S.A.">
        <title>The king cobra genome reveals dynamic gene evolution and adaptation in the snake venom system.</title>
        <authorList>
            <person name="Vonk F.J."/>
            <person name="Casewell N.R."/>
            <person name="Henkel C.V."/>
            <person name="Heimberg A.M."/>
            <person name="Jansen H.J."/>
            <person name="McCleary R.J."/>
            <person name="Kerkkamp H.M."/>
            <person name="Vos R.A."/>
            <person name="Guerreiro I."/>
            <person name="Calvete J.J."/>
            <person name="Wuster W."/>
            <person name="Woods A.E."/>
            <person name="Logan J.M."/>
            <person name="Harrison R.A."/>
            <person name="Castoe T.A."/>
            <person name="de Koning A.P."/>
            <person name="Pollock D.D."/>
            <person name="Yandell M."/>
            <person name="Calderon D."/>
            <person name="Renjifo C."/>
            <person name="Currier R.B."/>
            <person name="Salgado D."/>
            <person name="Pla D."/>
            <person name="Sanz L."/>
            <person name="Hyder A.S."/>
            <person name="Ribeiro J.M."/>
            <person name="Arntzen J.W."/>
            <person name="van den Thillart G.E."/>
            <person name="Boetzer M."/>
            <person name="Pirovano W."/>
            <person name="Dirks R.P."/>
            <person name="Spaink H.P."/>
            <person name="Duboule D."/>
            <person name="McGlinn E."/>
            <person name="Kini R.M."/>
            <person name="Richardson M.K."/>
        </authorList>
    </citation>
    <scope>NUCLEOTIDE SEQUENCE</scope>
    <source>
        <tissue evidence="2">Blood</tissue>
    </source>
</reference>
<gene>
    <name evidence="2" type="ORF">L345_01446</name>
</gene>
<evidence type="ECO:0000313" key="3">
    <source>
        <dbReference type="Proteomes" id="UP000018936"/>
    </source>
</evidence>
<evidence type="ECO:0000313" key="2">
    <source>
        <dbReference type="EMBL" id="ETE72719.1"/>
    </source>
</evidence>
<evidence type="ECO:0000256" key="1">
    <source>
        <dbReference type="SAM" id="MobiDB-lite"/>
    </source>
</evidence>
<feature type="region of interest" description="Disordered" evidence="1">
    <location>
        <begin position="1"/>
        <end position="30"/>
    </location>
</feature>
<protein>
    <submittedName>
        <fullName evidence="2">Uncharacterized protein</fullName>
    </submittedName>
</protein>
<dbReference type="AlphaFoldDB" id="V8PDR7"/>
<keyword evidence="3" id="KW-1185">Reference proteome</keyword>
<accession>V8PDR7</accession>
<comment type="caution">
    <text evidence="2">The sequence shown here is derived from an EMBL/GenBank/DDBJ whole genome shotgun (WGS) entry which is preliminary data.</text>
</comment>
<sequence>MHREGRLPFVAARAGREDGGSSGPGRAGLFGARWGGAERAARPPRTRIQPPRGCGAASRAVLRARTHSIHAGAQGLIRLPCPSFAGGGASPSAVRYPDSAGGFWYQENAQLGSVAHLPNGQVYRTVELDGTLESGVLPGQMVVQPFHKNFQRLCTHSSWRQTRFIDVRFLPPTALNYKDSDLLQPVWAKLAL</sequence>